<dbReference type="Proteomes" id="UP000282060">
    <property type="component" value="Unassembled WGS sequence"/>
</dbReference>
<dbReference type="FunFam" id="3.40.50.150:FF:000442">
    <property type="entry name" value="tRNA (Adenine22-N1)-methyltransferase TrmK"/>
    <property type="match status" value="1"/>
</dbReference>
<dbReference type="GO" id="GO:0032259">
    <property type="term" value="P:methylation"/>
    <property type="evidence" value="ECO:0007669"/>
    <property type="project" value="UniProtKB-KW"/>
</dbReference>
<dbReference type="InterPro" id="IPR029063">
    <property type="entry name" value="SAM-dependent_MTases_sf"/>
</dbReference>
<reference evidence="1 2" key="1">
    <citation type="submission" date="2018-12" db="EMBL/GenBank/DDBJ databases">
        <authorList>
            <person name="Yu L."/>
        </authorList>
    </citation>
    <scope>NUCLEOTIDE SEQUENCE [LARGE SCALE GENOMIC DNA]</scope>
    <source>
        <strain evidence="1 2">HAW-EB5</strain>
    </source>
</reference>
<comment type="caution">
    <text evidence="1">The sequence shown here is derived from an EMBL/GenBank/DDBJ whole genome shotgun (WGS) entry which is preliminary data.</text>
</comment>
<sequence>MKISQRLSQIDNMINNHYDHIWDCCCDHGLLGARLLQRGAAGTIHFVDVVEELMGDLEKKLTRFFPSYQSTDDTSSLDEAQMSHWQVHCIDVAHLPISDFDDCESHLIIIAGVGGELLIELISSIMTNYPSKHFEFLLCPVHHNYKLRQHLSQLKLGLVNECLIQENKRFYEIMHLSTDSEQAIVNVGSIMWNLSQDADKQYLHKTILHYQRMQKSAGSSTDVDMLAQIIDDYRALEKSIK</sequence>
<evidence type="ECO:0000313" key="1">
    <source>
        <dbReference type="EMBL" id="RTR34497.1"/>
    </source>
</evidence>
<dbReference type="EMBL" id="RXNV01000001">
    <property type="protein sequence ID" value="RTR34497.1"/>
    <property type="molecule type" value="Genomic_DNA"/>
</dbReference>
<dbReference type="Pfam" id="PF12847">
    <property type="entry name" value="Methyltransf_18"/>
    <property type="match status" value="1"/>
</dbReference>
<keyword evidence="1" id="KW-0808">Transferase</keyword>
<organism evidence="1 2">
    <name type="scientific">Shewanella atlantica</name>
    <dbReference type="NCBI Taxonomy" id="271099"/>
    <lineage>
        <taxon>Bacteria</taxon>
        <taxon>Pseudomonadati</taxon>
        <taxon>Pseudomonadota</taxon>
        <taxon>Gammaproteobacteria</taxon>
        <taxon>Alteromonadales</taxon>
        <taxon>Shewanellaceae</taxon>
        <taxon>Shewanella</taxon>
    </lineage>
</organism>
<accession>A0A431WGD7</accession>
<dbReference type="SUPFAM" id="SSF53335">
    <property type="entry name" value="S-adenosyl-L-methionine-dependent methyltransferases"/>
    <property type="match status" value="1"/>
</dbReference>
<dbReference type="PIRSF" id="PIRSF028234">
    <property type="entry name" value="UCP028234"/>
    <property type="match status" value="1"/>
</dbReference>
<dbReference type="PANTHER" id="PTHR38451">
    <property type="entry name" value="TRNA (ADENINE(22)-N(1))-METHYLTRANSFERASE"/>
    <property type="match status" value="1"/>
</dbReference>
<dbReference type="Gene3D" id="3.40.50.150">
    <property type="entry name" value="Vaccinia Virus protein VP39"/>
    <property type="match status" value="1"/>
</dbReference>
<dbReference type="InterPro" id="IPR016876">
    <property type="entry name" value="UCP028234"/>
</dbReference>
<dbReference type="PANTHER" id="PTHR38451:SF1">
    <property type="entry name" value="TRNA (ADENINE(22)-N(1))-METHYLTRANSFERASE"/>
    <property type="match status" value="1"/>
</dbReference>
<dbReference type="AlphaFoldDB" id="A0A431WGD7"/>
<gene>
    <name evidence="1" type="ORF">EKG39_02145</name>
</gene>
<dbReference type="RefSeq" id="WP_126503793.1">
    <property type="nucleotide sequence ID" value="NZ_RXNV01000001.1"/>
</dbReference>
<proteinExistence type="predicted"/>
<dbReference type="OrthoDB" id="6862131at2"/>
<evidence type="ECO:0000313" key="2">
    <source>
        <dbReference type="Proteomes" id="UP000282060"/>
    </source>
</evidence>
<keyword evidence="2" id="KW-1185">Reference proteome</keyword>
<protein>
    <submittedName>
        <fullName evidence="1">SAM-dependent methyltransferase</fullName>
    </submittedName>
</protein>
<keyword evidence="1" id="KW-0489">Methyltransferase</keyword>
<dbReference type="GO" id="GO:0008168">
    <property type="term" value="F:methyltransferase activity"/>
    <property type="evidence" value="ECO:0007669"/>
    <property type="project" value="UniProtKB-KW"/>
</dbReference>
<name>A0A431WGD7_9GAMM</name>